<dbReference type="SUPFAM" id="SSF48008">
    <property type="entry name" value="GntR ligand-binding domain-like"/>
    <property type="match status" value="1"/>
</dbReference>
<dbReference type="SMART" id="SM00345">
    <property type="entry name" value="HTH_GNTR"/>
    <property type="match status" value="1"/>
</dbReference>
<keyword evidence="6" id="KW-1185">Reference proteome</keyword>
<dbReference type="AlphaFoldDB" id="A0A2U1V3Y7"/>
<comment type="caution">
    <text evidence="5">The sequence shown here is derived from an EMBL/GenBank/DDBJ whole genome shotgun (WGS) entry which is preliminary data.</text>
</comment>
<name>A0A2U1V3Y7_9PROT</name>
<keyword evidence="3" id="KW-0804">Transcription</keyword>
<evidence type="ECO:0000313" key="5">
    <source>
        <dbReference type="EMBL" id="PWC28571.1"/>
    </source>
</evidence>
<dbReference type="InterPro" id="IPR011711">
    <property type="entry name" value="GntR_C"/>
</dbReference>
<sequence>MVVSPRSLYFVVTDHSMAAGLSSSPAPWQEASMPDTADAPPLPITAESIGAKVYQRLRTELMRSRFRPGEKLKLRDLAQELGVSATPVRDALARLVSEGALEQFDHRSVRVPVLSDERFREIAELRGELEGKAAARAAERATPADAERLAAIHARMTEARLSGEGVAMLVENERFHMEICALANMPVLARIIEGLWLQCGPLVAGLRQVRFLHHPDAHPHNDIIRAMRTQDGALARLAIQRDISVYAEVLLRRLPEINVGALPRPRPVLDAAD</sequence>
<evidence type="ECO:0000313" key="6">
    <source>
        <dbReference type="Proteomes" id="UP000245048"/>
    </source>
</evidence>
<dbReference type="Pfam" id="PF07729">
    <property type="entry name" value="FCD"/>
    <property type="match status" value="1"/>
</dbReference>
<dbReference type="Pfam" id="PF00392">
    <property type="entry name" value="GntR"/>
    <property type="match status" value="1"/>
</dbReference>
<dbReference type="EMBL" id="PDOA01000007">
    <property type="protein sequence ID" value="PWC28571.1"/>
    <property type="molecule type" value="Genomic_DNA"/>
</dbReference>
<gene>
    <name evidence="5" type="ORF">CR165_12850</name>
</gene>
<dbReference type="PANTHER" id="PTHR43537">
    <property type="entry name" value="TRANSCRIPTIONAL REGULATOR, GNTR FAMILY"/>
    <property type="match status" value="1"/>
</dbReference>
<evidence type="ECO:0000256" key="2">
    <source>
        <dbReference type="ARBA" id="ARBA00023125"/>
    </source>
</evidence>
<feature type="domain" description="HTH gntR-type" evidence="4">
    <location>
        <begin position="47"/>
        <end position="114"/>
    </location>
</feature>
<protein>
    <submittedName>
        <fullName evidence="5">GntR family transcriptional regulator</fullName>
    </submittedName>
</protein>
<dbReference type="Gene3D" id="1.20.120.530">
    <property type="entry name" value="GntR ligand-binding domain-like"/>
    <property type="match status" value="1"/>
</dbReference>
<dbReference type="InterPro" id="IPR036388">
    <property type="entry name" value="WH-like_DNA-bd_sf"/>
</dbReference>
<dbReference type="OrthoDB" id="9815654at2"/>
<dbReference type="PROSITE" id="PS50949">
    <property type="entry name" value="HTH_GNTR"/>
    <property type="match status" value="1"/>
</dbReference>
<accession>A0A2U1V3Y7</accession>
<dbReference type="InterPro" id="IPR008920">
    <property type="entry name" value="TF_FadR/GntR_C"/>
</dbReference>
<dbReference type="GO" id="GO:0003700">
    <property type="term" value="F:DNA-binding transcription factor activity"/>
    <property type="evidence" value="ECO:0007669"/>
    <property type="project" value="InterPro"/>
</dbReference>
<proteinExistence type="predicted"/>
<dbReference type="InterPro" id="IPR000524">
    <property type="entry name" value="Tscrpt_reg_HTH_GntR"/>
</dbReference>
<dbReference type="Proteomes" id="UP000245048">
    <property type="component" value="Unassembled WGS sequence"/>
</dbReference>
<dbReference type="Gene3D" id="1.10.10.10">
    <property type="entry name" value="Winged helix-like DNA-binding domain superfamily/Winged helix DNA-binding domain"/>
    <property type="match status" value="1"/>
</dbReference>
<evidence type="ECO:0000256" key="1">
    <source>
        <dbReference type="ARBA" id="ARBA00023015"/>
    </source>
</evidence>
<dbReference type="SUPFAM" id="SSF46785">
    <property type="entry name" value="Winged helix' DNA-binding domain"/>
    <property type="match status" value="1"/>
</dbReference>
<organism evidence="5 6">
    <name type="scientific">Teichococcus aestuarii</name>
    <dbReference type="NCBI Taxonomy" id="568898"/>
    <lineage>
        <taxon>Bacteria</taxon>
        <taxon>Pseudomonadati</taxon>
        <taxon>Pseudomonadota</taxon>
        <taxon>Alphaproteobacteria</taxon>
        <taxon>Acetobacterales</taxon>
        <taxon>Roseomonadaceae</taxon>
        <taxon>Roseomonas</taxon>
    </lineage>
</organism>
<dbReference type="GO" id="GO:0003677">
    <property type="term" value="F:DNA binding"/>
    <property type="evidence" value="ECO:0007669"/>
    <property type="project" value="UniProtKB-KW"/>
</dbReference>
<dbReference type="SMART" id="SM00895">
    <property type="entry name" value="FCD"/>
    <property type="match status" value="1"/>
</dbReference>
<dbReference type="InterPro" id="IPR036390">
    <property type="entry name" value="WH_DNA-bd_sf"/>
</dbReference>
<keyword evidence="2" id="KW-0238">DNA-binding</keyword>
<keyword evidence="1" id="KW-0805">Transcription regulation</keyword>
<dbReference type="PANTHER" id="PTHR43537:SF39">
    <property type="entry name" value="HTH-TYPE TRANSCRIPTIONAL REGULATOR MCBR"/>
    <property type="match status" value="1"/>
</dbReference>
<evidence type="ECO:0000259" key="4">
    <source>
        <dbReference type="PROSITE" id="PS50949"/>
    </source>
</evidence>
<reference evidence="6" key="1">
    <citation type="submission" date="2017-10" db="EMBL/GenBank/DDBJ databases">
        <authorList>
            <person name="Toshchakov S.V."/>
            <person name="Goeva M.A."/>
        </authorList>
    </citation>
    <scope>NUCLEOTIDE SEQUENCE [LARGE SCALE GENOMIC DNA]</scope>
    <source>
        <strain evidence="6">JR1/69-1-13</strain>
    </source>
</reference>
<evidence type="ECO:0000256" key="3">
    <source>
        <dbReference type="ARBA" id="ARBA00023163"/>
    </source>
</evidence>